<reference evidence="6" key="4">
    <citation type="submission" date="2025-09" db="UniProtKB">
        <authorList>
            <consortium name="Ensembl"/>
        </authorList>
    </citation>
    <scope>IDENTIFICATION</scope>
</reference>
<dbReference type="GO" id="GO:0002088">
    <property type="term" value="P:lens development in camera-type eye"/>
    <property type="evidence" value="ECO:0007669"/>
    <property type="project" value="TreeGrafter"/>
</dbReference>
<dbReference type="InterPro" id="IPR050252">
    <property type="entry name" value="Beta/Gamma-Crystallin"/>
</dbReference>
<keyword evidence="4" id="KW-0677">Repeat</keyword>
<dbReference type="InterPro" id="IPR011024">
    <property type="entry name" value="G_crystallin-like"/>
</dbReference>
<dbReference type="Gene3D" id="2.60.20.10">
    <property type="entry name" value="Crystallins"/>
    <property type="match status" value="2"/>
</dbReference>
<dbReference type="PANTHER" id="PTHR11818:SF54">
    <property type="entry name" value="BETAA1C-CRYSTALLIN-RELATED"/>
    <property type="match status" value="1"/>
</dbReference>
<dbReference type="GO" id="GO:0005212">
    <property type="term" value="F:structural constituent of eye lens"/>
    <property type="evidence" value="ECO:0007669"/>
    <property type="project" value="UniProtKB-KW"/>
</dbReference>
<organism evidence="6 7">
    <name type="scientific">Astyanax mexicanus</name>
    <name type="common">Blind cave fish</name>
    <name type="synonym">Astyanax fasciatus mexicanus</name>
    <dbReference type="NCBI Taxonomy" id="7994"/>
    <lineage>
        <taxon>Eukaryota</taxon>
        <taxon>Metazoa</taxon>
        <taxon>Chordata</taxon>
        <taxon>Craniata</taxon>
        <taxon>Vertebrata</taxon>
        <taxon>Euteleostomi</taxon>
        <taxon>Actinopterygii</taxon>
        <taxon>Neopterygii</taxon>
        <taxon>Teleostei</taxon>
        <taxon>Ostariophysi</taxon>
        <taxon>Characiformes</taxon>
        <taxon>Characoidei</taxon>
        <taxon>Acestrorhamphidae</taxon>
        <taxon>Acestrorhamphinae</taxon>
        <taxon>Astyanax</taxon>
    </lineage>
</organism>
<accession>A0A3B1JT02</accession>
<evidence type="ECO:0000256" key="1">
    <source>
        <dbReference type="ARBA" id="ARBA00003689"/>
    </source>
</evidence>
<dbReference type="SMART" id="SM00247">
    <property type="entry name" value="XTALbg"/>
    <property type="match status" value="2"/>
</dbReference>
<comment type="function">
    <text evidence="1">Crystallins are the dominant structural components of the vertebrate eye lens.</text>
</comment>
<evidence type="ECO:0000313" key="6">
    <source>
        <dbReference type="Ensembl" id="ENSAMXP00000045398.1"/>
    </source>
</evidence>
<dbReference type="GeneTree" id="ENSGT00940000165124"/>
<dbReference type="KEGG" id="amex:103028482"/>
<feature type="domain" description="Beta/gamma crystallin 'Greek key'" evidence="5">
    <location>
        <begin position="25"/>
        <end position="64"/>
    </location>
</feature>
<reference evidence="7" key="1">
    <citation type="submission" date="2013-03" db="EMBL/GenBank/DDBJ databases">
        <authorList>
            <person name="Jeffery W."/>
            <person name="Warren W."/>
            <person name="Wilson R.K."/>
        </authorList>
    </citation>
    <scope>NUCLEOTIDE SEQUENCE</scope>
    <source>
        <strain evidence="7">female</strain>
    </source>
</reference>
<reference evidence="6" key="3">
    <citation type="submission" date="2025-08" db="UniProtKB">
        <authorList>
            <consortium name="Ensembl"/>
        </authorList>
    </citation>
    <scope>IDENTIFICATION</scope>
</reference>
<reference evidence="7" key="2">
    <citation type="journal article" date="2014" name="Nat. Commun.">
        <title>The cavefish genome reveals candidate genes for eye loss.</title>
        <authorList>
            <person name="McGaugh S.E."/>
            <person name="Gross J.B."/>
            <person name="Aken B."/>
            <person name="Blin M."/>
            <person name="Borowsky R."/>
            <person name="Chalopin D."/>
            <person name="Hinaux H."/>
            <person name="Jeffery W.R."/>
            <person name="Keene A."/>
            <person name="Ma L."/>
            <person name="Minx P."/>
            <person name="Murphy D."/>
            <person name="O'Quin K.E."/>
            <person name="Retaux S."/>
            <person name="Rohner N."/>
            <person name="Searle S.M."/>
            <person name="Stahl B.A."/>
            <person name="Tabin C."/>
            <person name="Volff J.N."/>
            <person name="Yoshizawa M."/>
            <person name="Warren W.C."/>
        </authorList>
    </citation>
    <scope>NUCLEOTIDE SEQUENCE [LARGE SCALE GENOMIC DNA]</scope>
    <source>
        <strain evidence="7">female</strain>
    </source>
</reference>
<evidence type="ECO:0000256" key="3">
    <source>
        <dbReference type="ARBA" id="ARBA00022613"/>
    </source>
</evidence>
<protein>
    <submittedName>
        <fullName evidence="6">Crystallin, beta A1, like 2</fullName>
    </submittedName>
</protein>
<dbReference type="PROSITE" id="PS50915">
    <property type="entry name" value="CRYSTALLIN_BETA_GAMMA"/>
    <property type="match status" value="2"/>
</dbReference>
<evidence type="ECO:0000259" key="5">
    <source>
        <dbReference type="PROSITE" id="PS50915"/>
    </source>
</evidence>
<evidence type="ECO:0000256" key="4">
    <source>
        <dbReference type="ARBA" id="ARBA00022737"/>
    </source>
</evidence>
<comment type="similarity">
    <text evidence="2">Belongs to the beta/gamma-crystallin family.</text>
</comment>
<dbReference type="CTD" id="449792"/>
<dbReference type="AlphaFoldDB" id="A0A3B1JT02"/>
<evidence type="ECO:0000256" key="2">
    <source>
        <dbReference type="ARBA" id="ARBA00009646"/>
    </source>
</evidence>
<dbReference type="OrthoDB" id="8688215at2759"/>
<dbReference type="RefSeq" id="XP_049337711.1">
    <property type="nucleotide sequence ID" value="XM_049481754.1"/>
</dbReference>
<dbReference type="SUPFAM" id="SSF49695">
    <property type="entry name" value="gamma-Crystallin-like"/>
    <property type="match status" value="1"/>
</dbReference>
<dbReference type="FunFam" id="2.60.20.10:FF:000002">
    <property type="entry name" value="Crystallin, beta B2"/>
    <property type="match status" value="1"/>
</dbReference>
<keyword evidence="3" id="KW-0273">Eye lens protein</keyword>
<dbReference type="FunFam" id="2.60.20.10:FF:000004">
    <property type="entry name" value="Crystallin beta A4"/>
    <property type="match status" value="1"/>
</dbReference>
<dbReference type="GO" id="GO:0007601">
    <property type="term" value="P:visual perception"/>
    <property type="evidence" value="ECO:0007669"/>
    <property type="project" value="TreeGrafter"/>
</dbReference>
<dbReference type="InterPro" id="IPR001064">
    <property type="entry name" value="Beta/gamma_crystallin"/>
</dbReference>
<dbReference type="InParanoid" id="A0A3B1JT02"/>
<dbReference type="PANTHER" id="PTHR11818">
    <property type="entry name" value="BETA/GAMMA CRYSTALLIN"/>
    <property type="match status" value="1"/>
</dbReference>
<evidence type="ECO:0000313" key="7">
    <source>
        <dbReference type="Proteomes" id="UP000018467"/>
    </source>
</evidence>
<feature type="domain" description="Beta/gamma crystallin 'Greek key'" evidence="5">
    <location>
        <begin position="65"/>
        <end position="111"/>
    </location>
</feature>
<dbReference type="PRINTS" id="PR01367">
    <property type="entry name" value="BGCRYSTALLIN"/>
</dbReference>
<dbReference type="OMA" id="MMIFENE"/>
<dbReference type="Pfam" id="PF00030">
    <property type="entry name" value="Crystall"/>
    <property type="match status" value="2"/>
</dbReference>
<dbReference type="Bgee" id="ENSAMXG00000037168">
    <property type="expression patterns" value="Expressed in brain"/>
</dbReference>
<dbReference type="Proteomes" id="UP000018467">
    <property type="component" value="Unassembled WGS sequence"/>
</dbReference>
<sequence length="209" mass="24143">MSKRFVKASMNQPLVVSGAGTAPFFKVTVFEQEHFQGKSQELTTECCNIQDRSFQHIGSLRVESGAWVGYEHHDFQGQQFILERGEYPHWDAYSGSLGYHVERLMSLRPIYCAAHETSRMMIFENENFMDRSVEVCDDYPSLQAMGWCGTQVGSMHVQCGAFVCYEFPGYRGQQYIMECERNSGDYPHWKTWGSHSQTPQIQSIRRVQH</sequence>
<dbReference type="GeneID" id="103028482"/>
<dbReference type="Ensembl" id="ENSAMXT00000053174.1">
    <property type="protein sequence ID" value="ENSAMXP00000045398.1"/>
    <property type="gene ID" value="ENSAMXG00000037168.1"/>
</dbReference>
<proteinExistence type="inferred from homology"/>
<name>A0A3B1JT02_ASTMX</name>
<keyword evidence="7" id="KW-1185">Reference proteome</keyword>